<keyword evidence="1" id="KW-0472">Membrane</keyword>
<gene>
    <name evidence="2" type="ORF">S03H2_69290</name>
</gene>
<proteinExistence type="predicted"/>
<name>X1LQ19_9ZZZZ</name>
<dbReference type="AlphaFoldDB" id="X1LQ19"/>
<keyword evidence="1" id="KW-0812">Transmembrane</keyword>
<sequence>MGILKRIGIQIGSIIQYLIILYLAVLIIGQTVLSNEMVEAAYNKGYYKGLDEGYQSGLEIGYKEGLPTDVVLRNPTYKELMDFLARDKTDLKPRIMGEYVCEDFSAEVNNNAELEGIRAAFV</sequence>
<protein>
    <submittedName>
        <fullName evidence="2">Uncharacterized protein</fullName>
    </submittedName>
</protein>
<dbReference type="EMBL" id="BARU01045751">
    <property type="protein sequence ID" value="GAH96243.1"/>
    <property type="molecule type" value="Genomic_DNA"/>
</dbReference>
<feature type="non-terminal residue" evidence="2">
    <location>
        <position position="122"/>
    </location>
</feature>
<comment type="caution">
    <text evidence="2">The sequence shown here is derived from an EMBL/GenBank/DDBJ whole genome shotgun (WGS) entry which is preliminary data.</text>
</comment>
<reference evidence="2" key="1">
    <citation type="journal article" date="2014" name="Front. Microbiol.">
        <title>High frequency of phylogenetically diverse reductive dehalogenase-homologous genes in deep subseafloor sedimentary metagenomes.</title>
        <authorList>
            <person name="Kawai M."/>
            <person name="Futagami T."/>
            <person name="Toyoda A."/>
            <person name="Takaki Y."/>
            <person name="Nishi S."/>
            <person name="Hori S."/>
            <person name="Arai W."/>
            <person name="Tsubouchi T."/>
            <person name="Morono Y."/>
            <person name="Uchiyama I."/>
            <person name="Ito T."/>
            <person name="Fujiyama A."/>
            <person name="Inagaki F."/>
            <person name="Takami H."/>
        </authorList>
    </citation>
    <scope>NUCLEOTIDE SEQUENCE</scope>
    <source>
        <strain evidence="2">Expedition CK06-06</strain>
    </source>
</reference>
<accession>X1LQ19</accession>
<feature type="transmembrane region" description="Helical" evidence="1">
    <location>
        <begin position="7"/>
        <end position="28"/>
    </location>
</feature>
<evidence type="ECO:0000313" key="2">
    <source>
        <dbReference type="EMBL" id="GAH96243.1"/>
    </source>
</evidence>
<keyword evidence="1" id="KW-1133">Transmembrane helix</keyword>
<evidence type="ECO:0000256" key="1">
    <source>
        <dbReference type="SAM" id="Phobius"/>
    </source>
</evidence>
<organism evidence="2">
    <name type="scientific">marine sediment metagenome</name>
    <dbReference type="NCBI Taxonomy" id="412755"/>
    <lineage>
        <taxon>unclassified sequences</taxon>
        <taxon>metagenomes</taxon>
        <taxon>ecological metagenomes</taxon>
    </lineage>
</organism>